<dbReference type="SUPFAM" id="SSF48452">
    <property type="entry name" value="TPR-like"/>
    <property type="match status" value="1"/>
</dbReference>
<dbReference type="InterPro" id="IPR011990">
    <property type="entry name" value="TPR-like_helical_dom_sf"/>
</dbReference>
<organism evidence="1 2">
    <name type="scientific">Niabella digestorum</name>
    <dbReference type="NCBI Taxonomy" id="3117701"/>
    <lineage>
        <taxon>Bacteria</taxon>
        <taxon>Pseudomonadati</taxon>
        <taxon>Bacteroidota</taxon>
        <taxon>Chitinophagia</taxon>
        <taxon>Chitinophagales</taxon>
        <taxon>Chitinophagaceae</taxon>
        <taxon>Niabella</taxon>
    </lineage>
</organism>
<dbReference type="Pfam" id="PF12771">
    <property type="entry name" value="SusD-like_2"/>
    <property type="match status" value="1"/>
</dbReference>
<accession>A0ABU7RI23</accession>
<dbReference type="EMBL" id="JAZGLY010000005">
    <property type="protein sequence ID" value="MEE6187650.1"/>
    <property type="molecule type" value="Genomic_DNA"/>
</dbReference>
<evidence type="ECO:0000313" key="2">
    <source>
        <dbReference type="Proteomes" id="UP001357452"/>
    </source>
</evidence>
<evidence type="ECO:0000313" key="1">
    <source>
        <dbReference type="EMBL" id="MEE6187650.1"/>
    </source>
</evidence>
<gene>
    <name evidence="1" type="ORF">V2H41_10225</name>
</gene>
<dbReference type="RefSeq" id="WP_330975058.1">
    <property type="nucleotide sequence ID" value="NZ_JAZGLY010000005.1"/>
</dbReference>
<proteinExistence type="predicted"/>
<keyword evidence="1" id="KW-0449">Lipoprotein</keyword>
<comment type="caution">
    <text evidence="1">The sequence shown here is derived from an EMBL/GenBank/DDBJ whole genome shotgun (WGS) entry which is preliminary data.</text>
</comment>
<reference evidence="1 2" key="1">
    <citation type="submission" date="2024-01" db="EMBL/GenBank/DDBJ databases">
        <title>Niabella digestum sp. nov., isolated from waste digestion system.</title>
        <authorList>
            <person name="Zhang L."/>
        </authorList>
    </citation>
    <scope>NUCLEOTIDE SEQUENCE [LARGE SCALE GENOMIC DNA]</scope>
    <source>
        <strain evidence="1 2">A18</strain>
    </source>
</reference>
<dbReference type="PROSITE" id="PS51257">
    <property type="entry name" value="PROKAR_LIPOPROTEIN"/>
    <property type="match status" value="1"/>
</dbReference>
<dbReference type="Gene3D" id="1.25.40.390">
    <property type="match status" value="1"/>
</dbReference>
<name>A0ABU7RI23_9BACT</name>
<sequence>MNIRNYLLIFITVALLASGCKKGFFDINVSPNNPSEATPALVLPSGIAGSAFVLGGYYHALGSFWAQHYAQAAAASQWAEWESYNLTDNDFNRQFTLLYAGALYDYKYVKDKASATNNWKYYAIATLMQAYTFHVLADLYDKIPFTEALMGTEVIQPKYDDGQTVYEGLLNMIDDAMSKDFSSSSAEDPGTADVIFQGDMEKWQRFANTLKLKIYLRYVNVDPNKYRSQILALLDENKLLTTADAKFSSFKAEQTGANPFYNTFVDRLSGNVIANTTLMSRLTDNNDPRREKLFEPSEIGGLWASLSTGESRTTVGATIKNYATPKIDELYPVYFFTKEEVYFLIAEAEARYGSASRAETAYNNGIRESLLSLGLSGDAITYPYNGIKSIIEQKWFAATNKRALEAFFDYNRTGYPDFFTKSLSSVLTGDNRPKRLLYPSSERTSNINTPALVSIDVPVWWAK</sequence>
<protein>
    <submittedName>
        <fullName evidence="1">SusD/RagB family nutrient-binding outer membrane lipoprotein</fullName>
    </submittedName>
</protein>
<dbReference type="Proteomes" id="UP001357452">
    <property type="component" value="Unassembled WGS sequence"/>
</dbReference>
<keyword evidence="2" id="KW-1185">Reference proteome</keyword>
<dbReference type="InterPro" id="IPR041662">
    <property type="entry name" value="SusD-like_2"/>
</dbReference>